<accession>A0A3S5BTF8</accession>
<name>A0A3S5BTF8_9PLAT</name>
<keyword evidence="1" id="KW-0812">Transmembrane</keyword>
<evidence type="ECO:0000313" key="3">
    <source>
        <dbReference type="Proteomes" id="UP000784294"/>
    </source>
</evidence>
<dbReference type="EMBL" id="CAAALY010033247">
    <property type="protein sequence ID" value="VEL17577.1"/>
    <property type="molecule type" value="Genomic_DNA"/>
</dbReference>
<protein>
    <submittedName>
        <fullName evidence="2">Uncharacterized protein</fullName>
    </submittedName>
</protein>
<evidence type="ECO:0000256" key="1">
    <source>
        <dbReference type="SAM" id="Phobius"/>
    </source>
</evidence>
<organism evidence="2 3">
    <name type="scientific">Protopolystoma xenopodis</name>
    <dbReference type="NCBI Taxonomy" id="117903"/>
    <lineage>
        <taxon>Eukaryota</taxon>
        <taxon>Metazoa</taxon>
        <taxon>Spiralia</taxon>
        <taxon>Lophotrochozoa</taxon>
        <taxon>Platyhelminthes</taxon>
        <taxon>Monogenea</taxon>
        <taxon>Polyopisthocotylea</taxon>
        <taxon>Polystomatidea</taxon>
        <taxon>Polystomatidae</taxon>
        <taxon>Protopolystoma</taxon>
    </lineage>
</organism>
<keyword evidence="1" id="KW-1133">Transmembrane helix</keyword>
<evidence type="ECO:0000313" key="2">
    <source>
        <dbReference type="EMBL" id="VEL17577.1"/>
    </source>
</evidence>
<feature type="transmembrane region" description="Helical" evidence="1">
    <location>
        <begin position="155"/>
        <end position="173"/>
    </location>
</feature>
<sequence>MPDVTSAGICLYGPYMQILLIGTQLLTGVYGLSKDNEDTLSQAEEESLFAQFLEAIDCLGIGSTESTNLLVSSSSISSSNGRTTLITSGPLVFPPYPSPPVSPQFSAAADSASLTNSSDIVAIPNSSVTVYEDKCDTDSADLPHLAGFLIHTANIYEAFSLAVILSSMLACFLRPRRLVAFYYY</sequence>
<dbReference type="AlphaFoldDB" id="A0A3S5BTF8"/>
<reference evidence="2" key="1">
    <citation type="submission" date="2018-11" db="EMBL/GenBank/DDBJ databases">
        <authorList>
            <consortium name="Pathogen Informatics"/>
        </authorList>
    </citation>
    <scope>NUCLEOTIDE SEQUENCE</scope>
</reference>
<gene>
    <name evidence="2" type="ORF">PXEA_LOCUS11017</name>
</gene>
<comment type="caution">
    <text evidence="2">The sequence shown here is derived from an EMBL/GenBank/DDBJ whole genome shotgun (WGS) entry which is preliminary data.</text>
</comment>
<keyword evidence="1" id="KW-0472">Membrane</keyword>
<proteinExistence type="predicted"/>
<keyword evidence="3" id="KW-1185">Reference proteome</keyword>
<dbReference type="Proteomes" id="UP000784294">
    <property type="component" value="Unassembled WGS sequence"/>
</dbReference>